<evidence type="ECO:0000313" key="1">
    <source>
        <dbReference type="EMBL" id="KAF2264624.1"/>
    </source>
</evidence>
<evidence type="ECO:0000313" key="2">
    <source>
        <dbReference type="Proteomes" id="UP000800093"/>
    </source>
</evidence>
<keyword evidence="2" id="KW-1185">Reference proteome</keyword>
<accession>A0A9P4K8A9</accession>
<dbReference type="AlphaFoldDB" id="A0A9P4K8A9"/>
<gene>
    <name evidence="1" type="ORF">CC78DRAFT_616545</name>
</gene>
<comment type="caution">
    <text evidence="1">The sequence shown here is derived from an EMBL/GenBank/DDBJ whole genome shotgun (WGS) entry which is preliminary data.</text>
</comment>
<name>A0A9P4K8A9_9PLEO</name>
<dbReference type="EMBL" id="ML986614">
    <property type="protein sequence ID" value="KAF2264624.1"/>
    <property type="molecule type" value="Genomic_DNA"/>
</dbReference>
<sequence>MATAEMVNLTEAHAPKETSIHAFESILPSLKHELTKLRRDHDKHEPEYFRAVKDLSDHELTSFSVSNVELVRAGESAYGLHLFGKVKIPALENGYIHVRLFIGAKDGTEGSSEEERETKLHSIHTEEVVKEDGDRVYRAIFGKDDALEWFET</sequence>
<dbReference type="OrthoDB" id="3344950at2759"/>
<protein>
    <submittedName>
        <fullName evidence="1">Uncharacterized protein</fullName>
    </submittedName>
</protein>
<organism evidence="1 2">
    <name type="scientific">Lojkania enalia</name>
    <dbReference type="NCBI Taxonomy" id="147567"/>
    <lineage>
        <taxon>Eukaryota</taxon>
        <taxon>Fungi</taxon>
        <taxon>Dikarya</taxon>
        <taxon>Ascomycota</taxon>
        <taxon>Pezizomycotina</taxon>
        <taxon>Dothideomycetes</taxon>
        <taxon>Pleosporomycetidae</taxon>
        <taxon>Pleosporales</taxon>
        <taxon>Pleosporales incertae sedis</taxon>
        <taxon>Lojkania</taxon>
    </lineage>
</organism>
<reference evidence="2" key="1">
    <citation type="journal article" date="2020" name="Stud. Mycol.">
        <title>101 Dothideomycetes genomes: A test case for predicting lifestyles and emergence of pathogens.</title>
        <authorList>
            <person name="Haridas S."/>
            <person name="Albert R."/>
            <person name="Binder M."/>
            <person name="Bloem J."/>
            <person name="LaButti K."/>
            <person name="Salamov A."/>
            <person name="Andreopoulos B."/>
            <person name="Baker S."/>
            <person name="Barry K."/>
            <person name="Bills G."/>
            <person name="Bluhm B."/>
            <person name="Cannon C."/>
            <person name="Castanera R."/>
            <person name="Culley D."/>
            <person name="Daum C."/>
            <person name="Ezra D."/>
            <person name="Gonzalez J."/>
            <person name="Henrissat B."/>
            <person name="Kuo A."/>
            <person name="Liang C."/>
            <person name="Lipzen A."/>
            <person name="Lutzoni F."/>
            <person name="Magnuson J."/>
            <person name="Mondo S."/>
            <person name="Nolan M."/>
            <person name="Ohm R."/>
            <person name="Pangilinan J."/>
            <person name="Park H.-J."/>
            <person name="Ramirez L."/>
            <person name="Alfaro M."/>
            <person name="Sun H."/>
            <person name="Tritt A."/>
            <person name="Yoshinaga Y."/>
            <person name="Zwiers L.-H."/>
            <person name="Turgeon B."/>
            <person name="Goodwin S."/>
            <person name="Spatafora J."/>
            <person name="Crous P."/>
            <person name="Grigoriev I."/>
        </authorList>
    </citation>
    <scope>NUCLEOTIDE SEQUENCE [LARGE SCALE GENOMIC DNA]</scope>
    <source>
        <strain evidence="2">CBS 304.66</strain>
    </source>
</reference>
<proteinExistence type="predicted"/>
<dbReference type="Proteomes" id="UP000800093">
    <property type="component" value="Unassembled WGS sequence"/>
</dbReference>